<gene>
    <name evidence="2" type="ORF">I6N95_14290</name>
</gene>
<accession>A0A940P5W2</accession>
<keyword evidence="1" id="KW-1133">Transmembrane helix</keyword>
<name>A0A940P5W2_9ENTE</name>
<keyword evidence="3" id="KW-1185">Reference proteome</keyword>
<evidence type="ECO:0000313" key="2">
    <source>
        <dbReference type="EMBL" id="MBP1042184.1"/>
    </source>
</evidence>
<dbReference type="Proteomes" id="UP000674938">
    <property type="component" value="Unassembled WGS sequence"/>
</dbReference>
<comment type="caution">
    <text evidence="2">The sequence shown here is derived from an EMBL/GenBank/DDBJ whole genome shotgun (WGS) entry which is preliminary data.</text>
</comment>
<sequence>MPAHQFQKQKKKLKRKLLTASYVGLTGLIFFIYSVQTLNKLLDQQEFYYQYTVPKLIQWLFDQIGPMLTIALSLLISSLMITFGLYQLFTYRTQFAKLDSSVKKEQFYDFKMMIDED</sequence>
<feature type="transmembrane region" description="Helical" evidence="1">
    <location>
        <begin position="17"/>
        <end position="35"/>
    </location>
</feature>
<keyword evidence="1" id="KW-0472">Membrane</keyword>
<protein>
    <submittedName>
        <fullName evidence="2">Uncharacterized protein</fullName>
    </submittedName>
</protein>
<evidence type="ECO:0000256" key="1">
    <source>
        <dbReference type="SAM" id="Phobius"/>
    </source>
</evidence>
<dbReference type="RefSeq" id="WP_209529146.1">
    <property type="nucleotide sequence ID" value="NZ_JAEEGA010000009.1"/>
</dbReference>
<reference evidence="2" key="1">
    <citation type="submission" date="2020-12" db="EMBL/GenBank/DDBJ databases">
        <title>Vagococcus allomyrinae sp. nov. and Enterococcus lavae sp. nov., isolated from the larvae of Allomyrina dichotoma.</title>
        <authorList>
            <person name="Lee S.D."/>
        </authorList>
    </citation>
    <scope>NUCLEOTIDE SEQUENCE</scope>
    <source>
        <strain evidence="2">BWB3-3</strain>
    </source>
</reference>
<feature type="transmembrane region" description="Helical" evidence="1">
    <location>
        <begin position="64"/>
        <end position="89"/>
    </location>
</feature>
<proteinExistence type="predicted"/>
<organism evidence="2 3">
    <name type="scientific">Vagococcus allomyrinae</name>
    <dbReference type="NCBI Taxonomy" id="2794353"/>
    <lineage>
        <taxon>Bacteria</taxon>
        <taxon>Bacillati</taxon>
        <taxon>Bacillota</taxon>
        <taxon>Bacilli</taxon>
        <taxon>Lactobacillales</taxon>
        <taxon>Enterococcaceae</taxon>
        <taxon>Vagococcus</taxon>
    </lineage>
</organism>
<keyword evidence="1" id="KW-0812">Transmembrane</keyword>
<dbReference type="AlphaFoldDB" id="A0A940P5W2"/>
<evidence type="ECO:0000313" key="3">
    <source>
        <dbReference type="Proteomes" id="UP000674938"/>
    </source>
</evidence>
<dbReference type="EMBL" id="JAEEGA010000009">
    <property type="protein sequence ID" value="MBP1042184.1"/>
    <property type="molecule type" value="Genomic_DNA"/>
</dbReference>